<evidence type="ECO:0000313" key="2">
    <source>
        <dbReference type="EMBL" id="CDH24078.1"/>
    </source>
</evidence>
<sequence length="85" mass="9374">MDDYTEIMTKVCQPHINVSADSNSCNNIILKLPKSEVNKLQFSMVSNNPPLGEFNMNILGAGLGLVLIFYVLGYGLGRIIKMVNL</sequence>
<feature type="transmembrane region" description="Helical" evidence="1">
    <location>
        <begin position="54"/>
        <end position="76"/>
    </location>
</feature>
<keyword evidence="1" id="KW-0812">Transmembrane</keyword>
<evidence type="ECO:0000313" key="3">
    <source>
        <dbReference type="Proteomes" id="UP000028493"/>
    </source>
</evidence>
<dbReference type="RefSeq" id="WP_038196504.1">
    <property type="nucleotide sequence ID" value="NZ_CAWLXS010000231.1"/>
</dbReference>
<dbReference type="EMBL" id="CBSZ010000154">
    <property type="protein sequence ID" value="CDH24078.1"/>
    <property type="molecule type" value="Genomic_DNA"/>
</dbReference>
<gene>
    <name evidence="2" type="ORF">XBKB1_2370018</name>
</gene>
<keyword evidence="1" id="KW-0472">Membrane</keyword>
<proteinExistence type="predicted"/>
<dbReference type="Proteomes" id="UP000028493">
    <property type="component" value="Unassembled WGS sequence"/>
</dbReference>
<comment type="caution">
    <text evidence="2">The sequence shown here is derived from an EMBL/GenBank/DDBJ whole genome shotgun (WGS) entry which is preliminary data.</text>
</comment>
<dbReference type="AlphaFoldDB" id="A0A077PSS4"/>
<accession>A0A077PSS4</accession>
<reference evidence="2" key="1">
    <citation type="submission" date="2013-07" db="EMBL/GenBank/DDBJ databases">
        <title>Sub-species coevolution in mutualistic symbiosis.</title>
        <authorList>
            <person name="Murfin K."/>
            <person name="Klassen J."/>
            <person name="Lee M."/>
            <person name="Forst S."/>
            <person name="Stock P."/>
            <person name="Goodrich-Blair H."/>
        </authorList>
    </citation>
    <scope>NUCLEOTIDE SEQUENCE [LARGE SCALE GENOMIC DNA]</scope>
    <source>
        <strain evidence="2">Kraussei Becker Underwood</strain>
    </source>
</reference>
<evidence type="ECO:0000256" key="1">
    <source>
        <dbReference type="SAM" id="Phobius"/>
    </source>
</evidence>
<name>A0A077PSS4_XENBV</name>
<dbReference type="HOGENOM" id="CLU_189029_0_0_6"/>
<organism evidence="2 3">
    <name type="scientific">Xenorhabdus bovienii str. kraussei Becker Underwood</name>
    <dbReference type="NCBI Taxonomy" id="1398204"/>
    <lineage>
        <taxon>Bacteria</taxon>
        <taxon>Pseudomonadati</taxon>
        <taxon>Pseudomonadota</taxon>
        <taxon>Gammaproteobacteria</taxon>
        <taxon>Enterobacterales</taxon>
        <taxon>Morganellaceae</taxon>
        <taxon>Xenorhabdus</taxon>
    </lineage>
</organism>
<protein>
    <submittedName>
        <fullName evidence="2">Uncharacterized protein</fullName>
    </submittedName>
</protein>
<keyword evidence="1" id="KW-1133">Transmembrane helix</keyword>